<accession>A0AAV2L5B2</accession>
<evidence type="ECO:0000256" key="1">
    <source>
        <dbReference type="ARBA" id="ARBA00004138"/>
    </source>
</evidence>
<dbReference type="EMBL" id="OZ035842">
    <property type="protein sequence ID" value="CAL1595721.1"/>
    <property type="molecule type" value="Genomic_DNA"/>
</dbReference>
<comment type="subcellular location">
    <subcellularLocation>
        <location evidence="1">Cell projection</location>
        <location evidence="1">Cilium</location>
    </subcellularLocation>
    <subcellularLocation>
        <location evidence="2">Membrane</location>
        <topology evidence="2">Multi-pass membrane protein</topology>
    </subcellularLocation>
</comment>
<dbReference type="AlphaFoldDB" id="A0AAV2L5B2"/>
<keyword evidence="6" id="KW-0966">Cell projection</keyword>
<name>A0AAV2L5B2_KNICA</name>
<evidence type="ECO:0000256" key="3">
    <source>
        <dbReference type="ARBA" id="ARBA00022692"/>
    </source>
</evidence>
<dbReference type="InterPro" id="IPR019184">
    <property type="entry name" value="Uncharacterised_TM-17"/>
</dbReference>
<evidence type="ECO:0008006" key="10">
    <source>
        <dbReference type="Google" id="ProtNLM"/>
    </source>
</evidence>
<evidence type="ECO:0000256" key="6">
    <source>
        <dbReference type="ARBA" id="ARBA00023273"/>
    </source>
</evidence>
<feature type="transmembrane region" description="Helical" evidence="7">
    <location>
        <begin position="58"/>
        <end position="79"/>
    </location>
</feature>
<evidence type="ECO:0000256" key="2">
    <source>
        <dbReference type="ARBA" id="ARBA00004141"/>
    </source>
</evidence>
<organism evidence="8 9">
    <name type="scientific">Knipowitschia caucasica</name>
    <name type="common">Caucasian dwarf goby</name>
    <name type="synonym">Pomatoschistus caucasicus</name>
    <dbReference type="NCBI Taxonomy" id="637954"/>
    <lineage>
        <taxon>Eukaryota</taxon>
        <taxon>Metazoa</taxon>
        <taxon>Chordata</taxon>
        <taxon>Craniata</taxon>
        <taxon>Vertebrata</taxon>
        <taxon>Euteleostomi</taxon>
        <taxon>Actinopterygii</taxon>
        <taxon>Neopterygii</taxon>
        <taxon>Teleostei</taxon>
        <taxon>Neoteleostei</taxon>
        <taxon>Acanthomorphata</taxon>
        <taxon>Gobiaria</taxon>
        <taxon>Gobiiformes</taxon>
        <taxon>Gobioidei</taxon>
        <taxon>Gobiidae</taxon>
        <taxon>Gobiinae</taxon>
        <taxon>Knipowitschia</taxon>
    </lineage>
</organism>
<keyword evidence="4 7" id="KW-1133">Transmembrane helix</keyword>
<feature type="transmembrane region" description="Helical" evidence="7">
    <location>
        <begin position="117"/>
        <end position="139"/>
    </location>
</feature>
<evidence type="ECO:0000256" key="7">
    <source>
        <dbReference type="SAM" id="Phobius"/>
    </source>
</evidence>
<dbReference type="Pfam" id="PF09799">
    <property type="entry name" value="Transmemb_17"/>
    <property type="match status" value="1"/>
</dbReference>
<dbReference type="PANTHER" id="PTHR13531">
    <property type="entry name" value="GEO07735P1-RELATED-RELATED"/>
    <property type="match status" value="1"/>
</dbReference>
<dbReference type="GO" id="GO:1905515">
    <property type="term" value="P:non-motile cilium assembly"/>
    <property type="evidence" value="ECO:0007669"/>
    <property type="project" value="TreeGrafter"/>
</dbReference>
<feature type="transmembrane region" description="Helical" evidence="7">
    <location>
        <begin position="20"/>
        <end position="46"/>
    </location>
</feature>
<reference evidence="8 9" key="1">
    <citation type="submission" date="2024-04" db="EMBL/GenBank/DDBJ databases">
        <authorList>
            <person name="Waldvogel A.-M."/>
            <person name="Schoenle A."/>
        </authorList>
    </citation>
    <scope>NUCLEOTIDE SEQUENCE [LARGE SCALE GENOMIC DNA]</scope>
</reference>
<feature type="transmembrane region" description="Helical" evidence="7">
    <location>
        <begin position="91"/>
        <end position="111"/>
    </location>
</feature>
<evidence type="ECO:0000256" key="4">
    <source>
        <dbReference type="ARBA" id="ARBA00022989"/>
    </source>
</evidence>
<evidence type="ECO:0000256" key="5">
    <source>
        <dbReference type="ARBA" id="ARBA00023136"/>
    </source>
</evidence>
<keyword evidence="3 7" id="KW-0812">Transmembrane</keyword>
<evidence type="ECO:0000313" key="9">
    <source>
        <dbReference type="Proteomes" id="UP001497482"/>
    </source>
</evidence>
<keyword evidence="5 7" id="KW-0472">Membrane</keyword>
<evidence type="ECO:0000313" key="8">
    <source>
        <dbReference type="EMBL" id="CAL1595721.1"/>
    </source>
</evidence>
<dbReference type="PANTHER" id="PTHR13531:SF8">
    <property type="entry name" value="TRANSMEMBRANE PROTEIN 80"/>
    <property type="match status" value="1"/>
</dbReference>
<proteinExistence type="predicted"/>
<keyword evidence="9" id="KW-1185">Reference proteome</keyword>
<protein>
    <recommendedName>
        <fullName evidence="10">Transmembrane protein 80</fullName>
    </recommendedName>
</protein>
<sequence length="235" mass="25462">MATHGGGPFSLRRPPSDLSLACFQLVLRLNAGYFVLYFLFTLGLIIRKSLELSFPTHALALDLALLFLLALLQISLYFCGVKGSLTDSEPLSLSHLVLCGGSLVLAVYFLLWQTYVVWADLLLSSVLLLLLALSGLMGCGTVARLAKVTCSRQSKDKRPAYASAALTSLSLSLSLLLDLTSPRSSLRSSSPAGVDPNPALPRTGLWSFSAAVVPSGWRLTQKEHLDKDLKQKREL</sequence>
<dbReference type="GO" id="GO:0035869">
    <property type="term" value="C:ciliary transition zone"/>
    <property type="evidence" value="ECO:0007669"/>
    <property type="project" value="TreeGrafter"/>
</dbReference>
<dbReference type="Proteomes" id="UP001497482">
    <property type="component" value="Chromosome 20"/>
</dbReference>
<gene>
    <name evidence="8" type="ORF">KC01_LOCUS24474</name>
</gene>
<dbReference type="GO" id="GO:0016020">
    <property type="term" value="C:membrane"/>
    <property type="evidence" value="ECO:0007669"/>
    <property type="project" value="UniProtKB-SubCell"/>
</dbReference>